<feature type="compositionally biased region" description="Basic and acidic residues" evidence="1">
    <location>
        <begin position="469"/>
        <end position="481"/>
    </location>
</feature>
<feature type="compositionally biased region" description="Basic and acidic residues" evidence="1">
    <location>
        <begin position="64"/>
        <end position="74"/>
    </location>
</feature>
<feature type="compositionally biased region" description="Low complexity" evidence="1">
    <location>
        <begin position="1"/>
        <end position="10"/>
    </location>
</feature>
<proteinExistence type="predicted"/>
<feature type="compositionally biased region" description="Acidic residues" evidence="1">
    <location>
        <begin position="819"/>
        <end position="832"/>
    </location>
</feature>
<organism evidence="2 3">
    <name type="scientific">Coniella lustricola</name>
    <dbReference type="NCBI Taxonomy" id="2025994"/>
    <lineage>
        <taxon>Eukaryota</taxon>
        <taxon>Fungi</taxon>
        <taxon>Dikarya</taxon>
        <taxon>Ascomycota</taxon>
        <taxon>Pezizomycotina</taxon>
        <taxon>Sordariomycetes</taxon>
        <taxon>Sordariomycetidae</taxon>
        <taxon>Diaporthales</taxon>
        <taxon>Schizoparmaceae</taxon>
        <taxon>Coniella</taxon>
    </lineage>
</organism>
<feature type="compositionally biased region" description="Basic and acidic residues" evidence="1">
    <location>
        <begin position="846"/>
        <end position="859"/>
    </location>
</feature>
<feature type="compositionally biased region" description="Polar residues" evidence="1">
    <location>
        <begin position="542"/>
        <end position="554"/>
    </location>
</feature>
<protein>
    <submittedName>
        <fullName evidence="2">Altered inheritance of mitochondria protein 21</fullName>
    </submittedName>
</protein>
<evidence type="ECO:0000256" key="1">
    <source>
        <dbReference type="SAM" id="MobiDB-lite"/>
    </source>
</evidence>
<feature type="region of interest" description="Disordered" evidence="1">
    <location>
        <begin position="117"/>
        <end position="185"/>
    </location>
</feature>
<dbReference type="InterPro" id="IPR021582">
    <property type="entry name" value="Aim21"/>
</dbReference>
<accession>A0A2T3AGP9</accession>
<feature type="compositionally biased region" description="Polar residues" evidence="1">
    <location>
        <begin position="131"/>
        <end position="144"/>
    </location>
</feature>
<feature type="compositionally biased region" description="Low complexity" evidence="1">
    <location>
        <begin position="649"/>
        <end position="671"/>
    </location>
</feature>
<feature type="region of interest" description="Disordered" evidence="1">
    <location>
        <begin position="200"/>
        <end position="244"/>
    </location>
</feature>
<name>A0A2T3AGP9_9PEZI</name>
<feature type="region of interest" description="Disordered" evidence="1">
    <location>
        <begin position="450"/>
        <end position="672"/>
    </location>
</feature>
<feature type="region of interest" description="Disordered" evidence="1">
    <location>
        <begin position="406"/>
        <end position="436"/>
    </location>
</feature>
<feature type="compositionally biased region" description="Basic and acidic residues" evidence="1">
    <location>
        <begin position="714"/>
        <end position="727"/>
    </location>
</feature>
<evidence type="ECO:0000313" key="2">
    <source>
        <dbReference type="EMBL" id="PSR97403.1"/>
    </source>
</evidence>
<feature type="compositionally biased region" description="Low complexity" evidence="1">
    <location>
        <begin position="151"/>
        <end position="162"/>
    </location>
</feature>
<feature type="region of interest" description="Disordered" evidence="1">
    <location>
        <begin position="1"/>
        <end position="75"/>
    </location>
</feature>
<feature type="compositionally biased region" description="Low complexity" evidence="1">
    <location>
        <begin position="735"/>
        <end position="749"/>
    </location>
</feature>
<gene>
    <name evidence="2" type="ORF">BD289DRAFT_362455</name>
</gene>
<sequence>MSTAATQQQPPAIPPRPGKGQEQEQSNFPKIPPRPIKRAVSPNPDRYAPSPLNGGIPLKTQRSNSHDPIERSKSVEIPNVVGEEGMEYAALAEQLPPARAPSTSPTQTRTIDEHLKIHAPKATMPALSAKQRIQQVTRTDSDNAASFGIGKPSSDLRSSSSRSLKKKASVGSGLSHSEAEDEEHGIPGIGVQVPLLSFAGDVQAPSPAPGALAPTEGATHSRAHKRKSSSRSLPPGSYGLHGHNVAPQDKLEKEYYQKHPELLKLEHHIYQHDRATNFSMSSEKLNKMVRERELHGHGVGTHEHLGTPNEQAAYAAYSEAASRPHSTKPQEGGSPTKGSHHDNGPDMIVVDENNNRRSILYSSEIIPAPPDDEVDDDYRAPILAEDEVRKNSHKYDQAPAVELTRERRGSDYEMEPPRSRPTSRPASLYKTESADMRSTPLEDVIEYEPLFPEDDEEDSSKHLTAAQIKEMKQRFPSRDIWEDAPNSVHYTAEVNTPEPDEDLARIPSREQNETPAHAFARRQEELAEKELTHPDAFLWRTQKPTWLSNQQPTAQEAARAKKTTRFPSRDVWEDTPDSLQLETTVSGPQMEESSPVDNKPQVPDRPQRKTTDPKDKPLIPERPKPKSADEPSSKPVTSDRPKPQVPTRPAKSTAPAASDASAAKVKPAVPARPMGNKIAALQAGFMSDLNKKLGLGPQAPKSREDENEEEVAAEEPKEKAPLTDARKGRARGPQRRAPAQAATAAPKAAAADKPKLTFTTTVTVWSIDPDEDDGAIKQEADASPDVKPVETATPTAQDEPETAKAADAVVSESQPQAEPEAEIEEAQVVDDIEGPKHVPEMASSSEKAEADAEPVETKTKTLATSKLASCVSRFRA</sequence>
<dbReference type="Proteomes" id="UP000241462">
    <property type="component" value="Unassembled WGS sequence"/>
</dbReference>
<feature type="region of interest" description="Disordered" evidence="1">
    <location>
        <begin position="317"/>
        <end position="349"/>
    </location>
</feature>
<dbReference type="STRING" id="2025994.A0A2T3AGP9"/>
<feature type="compositionally biased region" description="Basic and acidic residues" evidence="1">
    <location>
        <begin position="521"/>
        <end position="533"/>
    </location>
</feature>
<dbReference type="Pfam" id="PF11489">
    <property type="entry name" value="Aim21"/>
    <property type="match status" value="1"/>
</dbReference>
<reference evidence="2 3" key="1">
    <citation type="journal article" date="2018" name="Mycol. Prog.">
        <title>Coniella lustricola, a new species from submerged detritus.</title>
        <authorList>
            <person name="Raudabaugh D.B."/>
            <person name="Iturriaga T."/>
            <person name="Carver A."/>
            <person name="Mondo S."/>
            <person name="Pangilinan J."/>
            <person name="Lipzen A."/>
            <person name="He G."/>
            <person name="Amirebrahimi M."/>
            <person name="Grigoriev I.V."/>
            <person name="Miller A.N."/>
        </authorList>
    </citation>
    <scope>NUCLEOTIDE SEQUENCE [LARGE SCALE GENOMIC DNA]</scope>
    <source>
        <strain evidence="2 3">B22-T-1</strain>
    </source>
</reference>
<feature type="compositionally biased region" description="Basic and acidic residues" evidence="1">
    <location>
        <begin position="406"/>
        <end position="418"/>
    </location>
</feature>
<feature type="compositionally biased region" description="Basic and acidic residues" evidence="1">
    <location>
        <begin position="605"/>
        <end position="642"/>
    </location>
</feature>
<dbReference type="InParanoid" id="A0A2T3AGP9"/>
<feature type="region of interest" description="Disordered" evidence="1">
    <location>
        <begin position="690"/>
        <end position="860"/>
    </location>
</feature>
<dbReference type="EMBL" id="KZ678391">
    <property type="protein sequence ID" value="PSR97403.1"/>
    <property type="molecule type" value="Genomic_DNA"/>
</dbReference>
<dbReference type="AlphaFoldDB" id="A0A2T3AGP9"/>
<dbReference type="OrthoDB" id="5386574at2759"/>
<feature type="compositionally biased region" description="Polar residues" evidence="1">
    <location>
        <begin position="577"/>
        <end position="596"/>
    </location>
</feature>
<feature type="compositionally biased region" description="Basic and acidic residues" evidence="1">
    <location>
        <begin position="502"/>
        <end position="512"/>
    </location>
</feature>
<keyword evidence="3" id="KW-1185">Reference proteome</keyword>
<evidence type="ECO:0000313" key="3">
    <source>
        <dbReference type="Proteomes" id="UP000241462"/>
    </source>
</evidence>